<dbReference type="PANTHER" id="PTHR30354:SF26">
    <property type="entry name" value="TRANSPORTER, PUTATIVE-RELATED"/>
    <property type="match status" value="1"/>
</dbReference>
<feature type="compositionally biased region" description="Basic and acidic residues" evidence="6">
    <location>
        <begin position="230"/>
        <end position="242"/>
    </location>
</feature>
<dbReference type="Proteomes" id="UP001501736">
    <property type="component" value="Unassembled WGS sequence"/>
</dbReference>
<evidence type="ECO:0000256" key="6">
    <source>
        <dbReference type="SAM" id="MobiDB-lite"/>
    </source>
</evidence>
<feature type="transmembrane region" description="Helical" evidence="7">
    <location>
        <begin position="113"/>
        <end position="130"/>
    </location>
</feature>
<dbReference type="PANTHER" id="PTHR30354">
    <property type="entry name" value="GNT FAMILY GLUCONATE TRANSPORTER"/>
    <property type="match status" value="1"/>
</dbReference>
<feature type="transmembrane region" description="Helical" evidence="7">
    <location>
        <begin position="57"/>
        <end position="74"/>
    </location>
</feature>
<proteinExistence type="predicted"/>
<keyword evidence="4 7" id="KW-1133">Transmembrane helix</keyword>
<feature type="domain" description="Citrate transporter-like" evidence="8">
    <location>
        <begin position="17"/>
        <end position="426"/>
    </location>
</feature>
<evidence type="ECO:0000313" key="10">
    <source>
        <dbReference type="Proteomes" id="UP001501736"/>
    </source>
</evidence>
<comment type="caution">
    <text evidence="9">The sequence shown here is derived from an EMBL/GenBank/DDBJ whole genome shotgun (WGS) entry which is preliminary data.</text>
</comment>
<evidence type="ECO:0000256" key="4">
    <source>
        <dbReference type="ARBA" id="ARBA00022989"/>
    </source>
</evidence>
<evidence type="ECO:0000313" key="9">
    <source>
        <dbReference type="EMBL" id="GAA3284264.1"/>
    </source>
</evidence>
<evidence type="ECO:0000256" key="3">
    <source>
        <dbReference type="ARBA" id="ARBA00022692"/>
    </source>
</evidence>
<sequence>MLSIVGLAVIVCMTTLLILGRIAPVVGLTVIPITGALVAGFGPGEISEFFDTGLADVADVAVMLIFAILFFGVMNDVGLFNPLIRATVKLTGGNVIAVCVGTVLLGAVCHLDGAGASTYLITLPALLPLYRHLGMSPYLLFLLVSTSMGILNMLPWGGPTGRAASVTGMDPVDLWISLIPVQGVALVLLIAMAVLLGIREKKRLETRALVAADDPELVGATVGAAGSSHAEADEGAAGRDRFTSSNSAITRGVADESATGPADDDSSHPDSSDVGNPIDETAARRPLWMNAALVVLVIAALISQVVPPSLAFMVALSGALVLNYPRVSDQMARIRAHGGSALGTGSIIFAAGCFLGIMSESGMLEALASAAIGVLPEALLPQLHLIVGAVGLPLELLFSTDAHYFALLPLVEGIGSEAGVSTLAITQTVIVGNVIGTYLSPFNASMWLGLGLANLDMGKHFRYSFFPMWIFSLLVLGVSLILGLISWS</sequence>
<feature type="transmembrane region" description="Helical" evidence="7">
    <location>
        <begin position="339"/>
        <end position="358"/>
    </location>
</feature>
<feature type="region of interest" description="Disordered" evidence="6">
    <location>
        <begin position="252"/>
        <end position="278"/>
    </location>
</feature>
<dbReference type="InterPro" id="IPR004680">
    <property type="entry name" value="Cit_transptr-like_dom"/>
</dbReference>
<keyword evidence="10" id="KW-1185">Reference proteome</keyword>
<dbReference type="InterPro" id="IPR003474">
    <property type="entry name" value="Glcn_transporter"/>
</dbReference>
<organism evidence="9 10">
    <name type="scientific">Nesterenkonia halobia</name>
    <dbReference type="NCBI Taxonomy" id="37922"/>
    <lineage>
        <taxon>Bacteria</taxon>
        <taxon>Bacillati</taxon>
        <taxon>Actinomycetota</taxon>
        <taxon>Actinomycetes</taxon>
        <taxon>Micrococcales</taxon>
        <taxon>Micrococcaceae</taxon>
        <taxon>Nesterenkonia</taxon>
    </lineage>
</organism>
<dbReference type="Pfam" id="PF03600">
    <property type="entry name" value="CitMHS"/>
    <property type="match status" value="1"/>
</dbReference>
<keyword evidence="2" id="KW-0813">Transport</keyword>
<reference evidence="10" key="1">
    <citation type="journal article" date="2019" name="Int. J. Syst. Evol. Microbiol.">
        <title>The Global Catalogue of Microorganisms (GCM) 10K type strain sequencing project: providing services to taxonomists for standard genome sequencing and annotation.</title>
        <authorList>
            <consortium name="The Broad Institute Genomics Platform"/>
            <consortium name="The Broad Institute Genome Sequencing Center for Infectious Disease"/>
            <person name="Wu L."/>
            <person name="Ma J."/>
        </authorList>
    </citation>
    <scope>NUCLEOTIDE SEQUENCE [LARGE SCALE GENOMIC DNA]</scope>
    <source>
        <strain evidence="10">JCM 11483</strain>
    </source>
</reference>
<keyword evidence="3 7" id="KW-0812">Transmembrane</keyword>
<name>A0ABP6RCI2_9MICC</name>
<evidence type="ECO:0000256" key="7">
    <source>
        <dbReference type="SAM" id="Phobius"/>
    </source>
</evidence>
<feature type="transmembrane region" description="Helical" evidence="7">
    <location>
        <begin position="465"/>
        <end position="487"/>
    </location>
</feature>
<keyword evidence="5 7" id="KW-0472">Membrane</keyword>
<feature type="transmembrane region" description="Helical" evidence="7">
    <location>
        <begin position="137"/>
        <end position="154"/>
    </location>
</feature>
<evidence type="ECO:0000256" key="5">
    <source>
        <dbReference type="ARBA" id="ARBA00023136"/>
    </source>
</evidence>
<feature type="region of interest" description="Disordered" evidence="6">
    <location>
        <begin position="223"/>
        <end position="242"/>
    </location>
</feature>
<evidence type="ECO:0000259" key="8">
    <source>
        <dbReference type="Pfam" id="PF03600"/>
    </source>
</evidence>
<evidence type="ECO:0000256" key="1">
    <source>
        <dbReference type="ARBA" id="ARBA00004141"/>
    </source>
</evidence>
<comment type="subcellular location">
    <subcellularLocation>
        <location evidence="1">Membrane</location>
        <topology evidence="1">Multi-pass membrane protein</topology>
    </subcellularLocation>
</comment>
<protein>
    <submittedName>
        <fullName evidence="9">Citrate:proton symporter</fullName>
    </submittedName>
</protein>
<accession>A0ABP6RCI2</accession>
<dbReference type="EMBL" id="BAAAYG010000005">
    <property type="protein sequence ID" value="GAA3284264.1"/>
    <property type="molecule type" value="Genomic_DNA"/>
</dbReference>
<evidence type="ECO:0000256" key="2">
    <source>
        <dbReference type="ARBA" id="ARBA00022448"/>
    </source>
</evidence>
<feature type="transmembrane region" description="Helical" evidence="7">
    <location>
        <begin position="174"/>
        <end position="198"/>
    </location>
</feature>
<feature type="transmembrane region" description="Helical" evidence="7">
    <location>
        <begin position="86"/>
        <end position="107"/>
    </location>
</feature>
<gene>
    <name evidence="9" type="ORF">GCM10020260_14450</name>
</gene>
<dbReference type="RefSeq" id="WP_344719746.1">
    <property type="nucleotide sequence ID" value="NZ_BAAAYG010000005.1"/>
</dbReference>